<dbReference type="InterPro" id="IPR007110">
    <property type="entry name" value="Ig-like_dom"/>
</dbReference>
<keyword evidence="5" id="KW-1185">Reference proteome</keyword>
<dbReference type="AlphaFoldDB" id="A0ABD1J3U5"/>
<dbReference type="InterPro" id="IPR003599">
    <property type="entry name" value="Ig_sub"/>
</dbReference>
<keyword evidence="2" id="KW-0472">Membrane</keyword>
<dbReference type="PANTHER" id="PTHR47633:SF14">
    <property type="entry name" value="IG-LIKE DOMAIN-CONTAINING PROTEIN"/>
    <property type="match status" value="1"/>
</dbReference>
<protein>
    <recommendedName>
        <fullName evidence="3">Ig-like domain-containing protein</fullName>
    </recommendedName>
</protein>
<evidence type="ECO:0000259" key="3">
    <source>
        <dbReference type="PROSITE" id="PS50835"/>
    </source>
</evidence>
<reference evidence="4 5" key="1">
    <citation type="submission" date="2024-09" db="EMBL/GenBank/DDBJ databases">
        <title>A chromosome-level genome assembly of Gray's grenadier anchovy, Coilia grayii.</title>
        <authorList>
            <person name="Fu Z."/>
        </authorList>
    </citation>
    <scope>NUCLEOTIDE SEQUENCE [LARGE SCALE GENOMIC DNA]</scope>
    <source>
        <strain evidence="4">G4</strain>
        <tissue evidence="4">Muscle</tissue>
    </source>
</reference>
<sequence length="244" mass="26918">MIDPMNSIVFTIGICHTIVLYSGFFLEVFPPEFVTKPEPMTLFRGKQARFLCVVNGSTPMNVLWHKDNIAISADEHYKITSDKNKYTLLISKLELNDQGTYLCKASNSVGTATCSTELKVIDKPSFVKTFESVSVAVGNPLHLECQVNEDTGVTISWMKDGKKIHNTMDCKLCFEDKTASLEIPKSKLKDTGKYTCTAANDAGSSECSSVITVQGKTVGGKVHDKCSIFSLKICIFFLIIVFSL</sequence>
<keyword evidence="2" id="KW-0812">Transmembrane</keyword>
<dbReference type="SMART" id="SM00408">
    <property type="entry name" value="IGc2"/>
    <property type="match status" value="2"/>
</dbReference>
<gene>
    <name evidence="4" type="ORF">ACEWY4_023139</name>
</gene>
<dbReference type="InterPro" id="IPR013098">
    <property type="entry name" value="Ig_I-set"/>
</dbReference>
<organism evidence="4 5">
    <name type="scientific">Coilia grayii</name>
    <name type="common">Gray's grenadier anchovy</name>
    <dbReference type="NCBI Taxonomy" id="363190"/>
    <lineage>
        <taxon>Eukaryota</taxon>
        <taxon>Metazoa</taxon>
        <taxon>Chordata</taxon>
        <taxon>Craniata</taxon>
        <taxon>Vertebrata</taxon>
        <taxon>Euteleostomi</taxon>
        <taxon>Actinopterygii</taxon>
        <taxon>Neopterygii</taxon>
        <taxon>Teleostei</taxon>
        <taxon>Clupei</taxon>
        <taxon>Clupeiformes</taxon>
        <taxon>Clupeoidei</taxon>
        <taxon>Engraulidae</taxon>
        <taxon>Coilinae</taxon>
        <taxon>Coilia</taxon>
    </lineage>
</organism>
<dbReference type="FunFam" id="2.60.40.10:FF:000022">
    <property type="entry name" value="Cardiac titin"/>
    <property type="match status" value="1"/>
</dbReference>
<evidence type="ECO:0000313" key="4">
    <source>
        <dbReference type="EMBL" id="KAL2081286.1"/>
    </source>
</evidence>
<dbReference type="InterPro" id="IPR003598">
    <property type="entry name" value="Ig_sub2"/>
</dbReference>
<dbReference type="GO" id="GO:0055013">
    <property type="term" value="P:cardiac muscle cell development"/>
    <property type="evidence" value="ECO:0007669"/>
    <property type="project" value="UniProtKB-ARBA"/>
</dbReference>
<comment type="caution">
    <text evidence="4">The sequence shown here is derived from an EMBL/GenBank/DDBJ whole genome shotgun (WGS) entry which is preliminary data.</text>
</comment>
<dbReference type="GO" id="GO:0003007">
    <property type="term" value="P:heart morphogenesis"/>
    <property type="evidence" value="ECO:0007669"/>
    <property type="project" value="UniProtKB-ARBA"/>
</dbReference>
<dbReference type="Proteomes" id="UP001591681">
    <property type="component" value="Unassembled WGS sequence"/>
</dbReference>
<name>A0ABD1J3U5_9TELE</name>
<keyword evidence="2" id="KW-1133">Transmembrane helix</keyword>
<dbReference type="Pfam" id="PF07679">
    <property type="entry name" value="I-set"/>
    <property type="match status" value="2"/>
</dbReference>
<keyword evidence="1" id="KW-0393">Immunoglobulin domain</keyword>
<feature type="domain" description="Ig-like" evidence="3">
    <location>
        <begin position="31"/>
        <end position="119"/>
    </location>
</feature>
<feature type="domain" description="Ig-like" evidence="3">
    <location>
        <begin position="124"/>
        <end position="212"/>
    </location>
</feature>
<dbReference type="PROSITE" id="PS50835">
    <property type="entry name" value="IG_LIKE"/>
    <property type="match status" value="2"/>
</dbReference>
<dbReference type="SMART" id="SM00409">
    <property type="entry name" value="IG"/>
    <property type="match status" value="2"/>
</dbReference>
<evidence type="ECO:0000313" key="5">
    <source>
        <dbReference type="Proteomes" id="UP001591681"/>
    </source>
</evidence>
<dbReference type="EMBL" id="JBHFQA010000020">
    <property type="protein sequence ID" value="KAL2081286.1"/>
    <property type="molecule type" value="Genomic_DNA"/>
</dbReference>
<accession>A0ABD1J3U5</accession>
<dbReference type="PANTHER" id="PTHR47633">
    <property type="entry name" value="IMMUNOGLOBULIN"/>
    <property type="match status" value="1"/>
</dbReference>
<dbReference type="FunFam" id="2.60.40.10:FF:000107">
    <property type="entry name" value="Myosin, light chain kinase a"/>
    <property type="match status" value="1"/>
</dbReference>
<evidence type="ECO:0000256" key="2">
    <source>
        <dbReference type="SAM" id="Phobius"/>
    </source>
</evidence>
<dbReference type="Gene3D" id="2.60.40.10">
    <property type="entry name" value="Immunoglobulins"/>
    <property type="match status" value="2"/>
</dbReference>
<dbReference type="SUPFAM" id="SSF48726">
    <property type="entry name" value="Immunoglobulin"/>
    <property type="match status" value="2"/>
</dbReference>
<dbReference type="InterPro" id="IPR013783">
    <property type="entry name" value="Ig-like_fold"/>
</dbReference>
<dbReference type="InterPro" id="IPR036179">
    <property type="entry name" value="Ig-like_dom_sf"/>
</dbReference>
<proteinExistence type="predicted"/>
<evidence type="ECO:0000256" key="1">
    <source>
        <dbReference type="ARBA" id="ARBA00023319"/>
    </source>
</evidence>
<feature type="transmembrane region" description="Helical" evidence="2">
    <location>
        <begin position="6"/>
        <end position="26"/>
    </location>
</feature>